<dbReference type="Gene3D" id="2.60.40.10">
    <property type="entry name" value="Immunoglobulins"/>
    <property type="match status" value="2"/>
</dbReference>
<dbReference type="NCBIfam" id="NF038133">
    <property type="entry name" value="choice_anch_L"/>
    <property type="match status" value="1"/>
</dbReference>
<evidence type="ECO:0000313" key="2">
    <source>
        <dbReference type="Proteomes" id="UP000529417"/>
    </source>
</evidence>
<organism evidence="1 2">
    <name type="scientific">Rhabdonatronobacter sediminivivens</name>
    <dbReference type="NCBI Taxonomy" id="2743469"/>
    <lineage>
        <taxon>Bacteria</taxon>
        <taxon>Pseudomonadati</taxon>
        <taxon>Pseudomonadota</taxon>
        <taxon>Alphaproteobacteria</taxon>
        <taxon>Rhodobacterales</taxon>
        <taxon>Paracoccaceae</taxon>
        <taxon>Rhabdonatronobacter</taxon>
    </lineage>
</organism>
<sequence length="1057" mass="110762">MLVQSPSTVSFDQITFGTSALPEGPIRTFLEDGLDFRLFEFSASLDSLDLSLLQLNGESILGTDLAFSVDFIGSQLDENGVWTIIDPQPAFIGGTPGVGVMPALDFGVTAGVEIAPPSLGSVNPFGFEPIFDFELPTQAGDGDTFQFGVRSVSSPYAITGSGLSALEGFAGAEAVLGEIGIKELHFIDDEDDDDPAILSQDYFAPDFPWPYFEGGSGNELTFGLDIGGQFSNESSVDLGPITLSSSFETGQSFALSEGERGEIRDDIFQISAGLVDILKYKFPPLAVLSGELGWDLELGPLEAKLELAYTLFEYIVTAGVALVQELNFEPEYSFTYTINGQSFTGGVGDLFEYTHSGDDPVQIDVDVAVNGQFENVYKLQSSFSGAPELLSLSYDATIGAWIFSTSFDGEWDFGRDTPLGASIRDNLSFALSPLNDYTLGTLVEEVQVNLDTFSLGIPVMDEPDDDLPDLGLQGVQSFAQITQLPDVPNLNTAARVALSDMLGLDGSAGIGNVTYSGSGSAAFAVEDFTIEALTGGLQDFNLGSGIMLSSGGFPGDRNTQPDFSVGFGTPGDPDLTATAQQAFSGAGATNDASVLEFTINVTDPGIDTLRTTLVFGSEEFPEFIDSSFVDIAAVYVNGTNYAFFDGNANRPLSVISPNVNEGFILNNNNGNGLFGDPTQFDGAAAPYGIEWDGFTAPVTIRAPLQQGLNTVKIGVADTGDTILDSGIFLSSIQAVSGGGSGVSVLSTLDATNQPEVTPTDLPEEVLIGDAPTNVTGTLQSLNNDVIVGMKPSDSLTFSGVEFTLDQMTILPGSAILQIDANGDGEVDSTVTLAGVSPDSPFSVTAEDGNTVITYEALPQTIGGDIEGQVVEADDDAETAEGNVLVIDPNTGQQSAGFAVPDEASLAGAYGTFQFDADTGAWAYTLDNDNADVIALPRAEELADTLTVTNLQGDASAEITVTIIGANAPASISGDTSGAVVEDDPDSQQADGLLTLTDPDPGDGRFRHALAEELQGTYGKFAFIPTTGQWAYLLDNDADNVQALPEGMEVTDTLTVTS</sequence>
<name>A0A7Z0I3I5_9RHOB</name>
<feature type="non-terminal residue" evidence="1">
    <location>
        <position position="1057"/>
    </location>
</feature>
<protein>
    <submittedName>
        <fullName evidence="1">Choice-of-anchor L domain-containing protein</fullName>
    </submittedName>
</protein>
<comment type="caution">
    <text evidence="1">The sequence shown here is derived from an EMBL/GenBank/DDBJ whole genome shotgun (WGS) entry which is preliminary data.</text>
</comment>
<gene>
    <name evidence="1" type="ORF">HUK65_17620</name>
</gene>
<evidence type="ECO:0000313" key="1">
    <source>
        <dbReference type="EMBL" id="NYS26789.1"/>
    </source>
</evidence>
<dbReference type="InterPro" id="IPR013783">
    <property type="entry name" value="Ig-like_fold"/>
</dbReference>
<accession>A0A7Z0I3I5</accession>
<dbReference type="EMBL" id="JACBXS010000075">
    <property type="protein sequence ID" value="NYS26789.1"/>
    <property type="molecule type" value="Genomic_DNA"/>
</dbReference>
<proteinExistence type="predicted"/>
<keyword evidence="2" id="KW-1185">Reference proteome</keyword>
<dbReference type="AlphaFoldDB" id="A0A7Z0I3I5"/>
<dbReference type="Proteomes" id="UP000529417">
    <property type="component" value="Unassembled WGS sequence"/>
</dbReference>
<reference evidence="1 2" key="1">
    <citation type="journal article" date="2000" name="Arch. Microbiol.">
        <title>Rhodobaca bogoriensis gen. nov. and sp. nov., an alkaliphilic purple nonsulfur bacterium from African Rift Valley soda lakes.</title>
        <authorList>
            <person name="Milford A.D."/>
            <person name="Achenbach L.A."/>
            <person name="Jung D.O."/>
            <person name="Madigan M.T."/>
        </authorList>
    </citation>
    <scope>NUCLEOTIDE SEQUENCE [LARGE SCALE GENOMIC DNA]</scope>
    <source>
        <strain evidence="1 2">2376</strain>
    </source>
</reference>
<dbReference type="InterPro" id="IPR010221">
    <property type="entry name" value="VCBS_dom"/>
</dbReference>
<dbReference type="RefSeq" id="WP_179907581.1">
    <property type="nucleotide sequence ID" value="NZ_JACBXS010000075.1"/>
</dbReference>
<dbReference type="InterPro" id="IPR049804">
    <property type="entry name" value="Choice_anch_L"/>
</dbReference>
<dbReference type="NCBIfam" id="TIGR01965">
    <property type="entry name" value="VCBS_repeat"/>
    <property type="match status" value="2"/>
</dbReference>